<dbReference type="AlphaFoldDB" id="A0A5N5THF2"/>
<comment type="subcellular location">
    <subcellularLocation>
        <location evidence="2">Mitochondrion</location>
    </subcellularLocation>
</comment>
<evidence type="ECO:0000256" key="7">
    <source>
        <dbReference type="ARBA" id="ARBA00023049"/>
    </source>
</evidence>
<dbReference type="PANTHER" id="PTHR11851:SF149">
    <property type="entry name" value="GH01077P"/>
    <property type="match status" value="1"/>
</dbReference>
<dbReference type="Pfam" id="PF00675">
    <property type="entry name" value="Peptidase_M16"/>
    <property type="match status" value="1"/>
</dbReference>
<evidence type="ECO:0000256" key="1">
    <source>
        <dbReference type="ARBA" id="ARBA00001947"/>
    </source>
</evidence>
<evidence type="ECO:0000256" key="2">
    <source>
        <dbReference type="ARBA" id="ARBA00004173"/>
    </source>
</evidence>
<name>A0A5N5THF2_9CRUS</name>
<feature type="domain" description="Peptidase M16 C-terminal" evidence="11">
    <location>
        <begin position="236"/>
        <end position="401"/>
    </location>
</feature>
<evidence type="ECO:0000256" key="3">
    <source>
        <dbReference type="ARBA" id="ARBA00022670"/>
    </source>
</evidence>
<evidence type="ECO:0000256" key="4">
    <source>
        <dbReference type="ARBA" id="ARBA00022723"/>
    </source>
</evidence>
<dbReference type="GO" id="GO:0005739">
    <property type="term" value="C:mitochondrion"/>
    <property type="evidence" value="ECO:0007669"/>
    <property type="project" value="UniProtKB-SubCell"/>
</dbReference>
<dbReference type="InterPro" id="IPR011765">
    <property type="entry name" value="Pept_M16_N"/>
</dbReference>
<dbReference type="PROSITE" id="PS00143">
    <property type="entry name" value="INSULINASE"/>
    <property type="match status" value="1"/>
</dbReference>
<keyword evidence="7" id="KW-0482">Metalloprotease</keyword>
<keyword evidence="6" id="KW-0862">Zinc</keyword>
<proteinExistence type="inferred from homology"/>
<dbReference type="Gene3D" id="3.30.830.10">
    <property type="entry name" value="Metalloenzyme, LuxS/M16 peptidase-like"/>
    <property type="match status" value="2"/>
</dbReference>
<evidence type="ECO:0000259" key="11">
    <source>
        <dbReference type="Pfam" id="PF05193"/>
    </source>
</evidence>
<dbReference type="SUPFAM" id="SSF63411">
    <property type="entry name" value="LuxS/MPP-like metallohydrolase"/>
    <property type="match status" value="2"/>
</dbReference>
<keyword evidence="4" id="KW-0479">Metal-binding</keyword>
<evidence type="ECO:0000256" key="8">
    <source>
        <dbReference type="ARBA" id="ARBA00023128"/>
    </source>
</evidence>
<dbReference type="Proteomes" id="UP000326759">
    <property type="component" value="Unassembled WGS sequence"/>
</dbReference>
<evidence type="ECO:0000313" key="13">
    <source>
        <dbReference type="Proteomes" id="UP000326759"/>
    </source>
</evidence>
<evidence type="ECO:0000256" key="9">
    <source>
        <dbReference type="RuleBase" id="RU004447"/>
    </source>
</evidence>
<protein>
    <submittedName>
        <fullName evidence="12">Mitochondrial-processing peptidase subunit beta</fullName>
    </submittedName>
</protein>
<keyword evidence="13" id="KW-1185">Reference proteome</keyword>
<dbReference type="GO" id="GO:0046872">
    <property type="term" value="F:metal ion binding"/>
    <property type="evidence" value="ECO:0007669"/>
    <property type="project" value="UniProtKB-KW"/>
</dbReference>
<dbReference type="PANTHER" id="PTHR11851">
    <property type="entry name" value="METALLOPROTEASE"/>
    <property type="match status" value="1"/>
</dbReference>
<comment type="caution">
    <text evidence="12">The sequence shown here is derived from an EMBL/GenBank/DDBJ whole genome shotgun (WGS) entry which is preliminary data.</text>
</comment>
<feature type="domain" description="Peptidase M16 N-terminal" evidence="10">
    <location>
        <begin position="85"/>
        <end position="230"/>
    </location>
</feature>
<gene>
    <name evidence="12" type="primary">PMPCB_0</name>
    <name evidence="12" type="ORF">Anas_10166</name>
</gene>
<dbReference type="EMBL" id="SEYY01003398">
    <property type="protein sequence ID" value="KAB7504330.1"/>
    <property type="molecule type" value="Genomic_DNA"/>
</dbReference>
<sequence length="486" mass="54993">MPIEESENLLNLIIFEIFEFEDCKKIMNRKMALFLRPASKIVKSISSVPTLKTPKWLAYNSFSTYEEALLNIPPTRSSVLDSGLRVATEDTGSKTATVGLWMYTGPRFETNENNGITHFLEHMAFKGTKKRSQTDLELEVENLGAQLNAYTTRELSVLYAKCLSQDVPKLVEILSDIVQNNKFGDPEIEKEREVILHKIEAETNLRDVVFDHLHSVAFQGTPLGKTILGPTQNIKSLNKQDFLDYINLHYKAPRIVFAGAGGIEHDTMVLLAEEHFKGLTWELDVPVPEMNFCRFTGSDVRVRDDDIPLAHIAIAFEGVGWSDPDRIPLMVASTLLGSWDRTHGGGVHNACRLAQDTGLWGIYFECDRMTIDDFVFNLQCELMHICTSVSELDVERAKNALRSKLLLNLEGTTPISDDIGKQIIYNGRRIPFHELDAKIEAVNADILRDTCYRHLYDRCPAIAGVGPVEQLPDYNRIRSGMYWLRV</sequence>
<keyword evidence="8" id="KW-0496">Mitochondrion</keyword>
<dbReference type="FunFam" id="3.30.830.10:FF:000008">
    <property type="entry name" value="Mitochondrial-processing peptidase subunit beta"/>
    <property type="match status" value="1"/>
</dbReference>
<accession>A0A5N5THF2</accession>
<organism evidence="12 13">
    <name type="scientific">Armadillidium nasatum</name>
    <dbReference type="NCBI Taxonomy" id="96803"/>
    <lineage>
        <taxon>Eukaryota</taxon>
        <taxon>Metazoa</taxon>
        <taxon>Ecdysozoa</taxon>
        <taxon>Arthropoda</taxon>
        <taxon>Crustacea</taxon>
        <taxon>Multicrustacea</taxon>
        <taxon>Malacostraca</taxon>
        <taxon>Eumalacostraca</taxon>
        <taxon>Peracarida</taxon>
        <taxon>Isopoda</taxon>
        <taxon>Oniscidea</taxon>
        <taxon>Crinocheta</taxon>
        <taxon>Armadillidiidae</taxon>
        <taxon>Armadillidium</taxon>
    </lineage>
</organism>
<keyword evidence="3" id="KW-0645">Protease</keyword>
<evidence type="ECO:0000256" key="6">
    <source>
        <dbReference type="ARBA" id="ARBA00022833"/>
    </source>
</evidence>
<comment type="cofactor">
    <cofactor evidence="1">
        <name>Zn(2+)</name>
        <dbReference type="ChEBI" id="CHEBI:29105"/>
    </cofactor>
</comment>
<comment type="similarity">
    <text evidence="9">Belongs to the peptidase M16 family.</text>
</comment>
<dbReference type="InterPro" id="IPR011249">
    <property type="entry name" value="Metalloenz_LuxS/M16"/>
</dbReference>
<dbReference type="GO" id="GO:0006627">
    <property type="term" value="P:protein processing involved in protein targeting to mitochondrion"/>
    <property type="evidence" value="ECO:0007669"/>
    <property type="project" value="TreeGrafter"/>
</dbReference>
<evidence type="ECO:0000259" key="10">
    <source>
        <dbReference type="Pfam" id="PF00675"/>
    </source>
</evidence>
<keyword evidence="5" id="KW-0378">Hydrolase</keyword>
<dbReference type="InterPro" id="IPR001431">
    <property type="entry name" value="Pept_M16_Zn_BS"/>
</dbReference>
<dbReference type="OrthoDB" id="10251424at2759"/>
<evidence type="ECO:0000313" key="12">
    <source>
        <dbReference type="EMBL" id="KAB7504330.1"/>
    </source>
</evidence>
<evidence type="ECO:0000256" key="5">
    <source>
        <dbReference type="ARBA" id="ARBA00022801"/>
    </source>
</evidence>
<dbReference type="GO" id="GO:0004222">
    <property type="term" value="F:metalloendopeptidase activity"/>
    <property type="evidence" value="ECO:0007669"/>
    <property type="project" value="InterPro"/>
</dbReference>
<reference evidence="12 13" key="1">
    <citation type="journal article" date="2019" name="PLoS Biol.">
        <title>Sex chromosomes control vertical transmission of feminizing Wolbachia symbionts in an isopod.</title>
        <authorList>
            <person name="Becking T."/>
            <person name="Chebbi M.A."/>
            <person name="Giraud I."/>
            <person name="Moumen B."/>
            <person name="Laverre T."/>
            <person name="Caubet Y."/>
            <person name="Peccoud J."/>
            <person name="Gilbert C."/>
            <person name="Cordaux R."/>
        </authorList>
    </citation>
    <scope>NUCLEOTIDE SEQUENCE [LARGE SCALE GENOMIC DNA]</scope>
    <source>
        <strain evidence="12">ANa2</strain>
        <tissue evidence="12">Whole body excluding digestive tract and cuticle</tissue>
    </source>
</reference>
<dbReference type="Pfam" id="PF05193">
    <property type="entry name" value="Peptidase_M16_C"/>
    <property type="match status" value="1"/>
</dbReference>
<dbReference type="InterPro" id="IPR050361">
    <property type="entry name" value="MPP/UQCRC_Complex"/>
</dbReference>
<dbReference type="InterPro" id="IPR007863">
    <property type="entry name" value="Peptidase_M16_C"/>
</dbReference>